<geneLocation type="plasmid" evidence="1">
    <name>pNCPPB880-40</name>
</geneLocation>
<accession>I3W2E5</accession>
<organism evidence="1">
    <name type="scientific">Pseudomonas syringae</name>
    <dbReference type="NCBI Taxonomy" id="317"/>
    <lineage>
        <taxon>Bacteria</taxon>
        <taxon>Pseudomonadati</taxon>
        <taxon>Pseudomonadota</taxon>
        <taxon>Gammaproteobacteria</taxon>
        <taxon>Pseudomonadales</taxon>
        <taxon>Pseudomonadaceae</taxon>
        <taxon>Pseudomonas</taxon>
    </lineage>
</organism>
<evidence type="ECO:0000313" key="1">
    <source>
        <dbReference type="EMBL" id="AFK89772.1"/>
    </source>
</evidence>
<name>I3W2E5_PSESX</name>
<sequence length="142" mass="15502">MQPQAALFMTNKLVFHTILAGKQTIAVADTDHNSSNGNDSVCHDVPGLDYEEVAGALAGATDVVLTADETRVLLKDHPRLTHQLAEWGVDDTELLEQLVNILSTDLIGERWPTYGETKIDYPAFVSRVHAAAKSKGYEIQAD</sequence>
<dbReference type="EMBL" id="JQ418534">
    <property type="protein sequence ID" value="AFK89772.1"/>
    <property type="molecule type" value="Genomic_DNA"/>
</dbReference>
<keyword evidence="1" id="KW-0614">Plasmid</keyword>
<proteinExistence type="predicted"/>
<protein>
    <submittedName>
        <fullName evidence="1">Uncharacterized protein</fullName>
    </submittedName>
</protein>
<reference evidence="1" key="1">
    <citation type="submission" date="2012-01" db="EMBL/GenBank/DDBJ databases">
        <authorList>
            <person name="Summers A.O."/>
            <person name="Wireman J."/>
        </authorList>
    </citation>
    <scope>NUCLEOTIDE SEQUENCE</scope>
    <source>
        <strain evidence="1">NCPPB880</strain>
        <plasmid evidence="1">pNCPPB880-40</plasmid>
    </source>
</reference>
<dbReference type="AlphaFoldDB" id="I3W2E5"/>
<dbReference type="RefSeq" id="WP_015062534.1">
    <property type="nucleotide sequence ID" value="NC_019341.1"/>
</dbReference>